<dbReference type="AlphaFoldDB" id="A0A830HXV1"/>
<dbReference type="GO" id="GO:0002098">
    <property type="term" value="P:tRNA wobble uridine modification"/>
    <property type="evidence" value="ECO:0007669"/>
    <property type="project" value="InterPro"/>
</dbReference>
<evidence type="ECO:0000313" key="4">
    <source>
        <dbReference type="EMBL" id="GHP11914.1"/>
    </source>
</evidence>
<dbReference type="OrthoDB" id="566238at2759"/>
<feature type="compositionally biased region" description="Low complexity" evidence="2">
    <location>
        <begin position="506"/>
        <end position="521"/>
    </location>
</feature>
<feature type="region of interest" description="Disordered" evidence="2">
    <location>
        <begin position="506"/>
        <end position="531"/>
    </location>
</feature>
<dbReference type="PANTHER" id="PTHR30401">
    <property type="entry name" value="TRNA 2-SELENOURIDINE SYNTHASE"/>
    <property type="match status" value="1"/>
</dbReference>
<reference evidence="4" key="1">
    <citation type="submission" date="2020-10" db="EMBL/GenBank/DDBJ databases">
        <title>Unveiling of a novel bifunctional photoreceptor, Dualchrome1, isolated from a cosmopolitan green alga.</title>
        <authorList>
            <person name="Suzuki S."/>
            <person name="Kawachi M."/>
        </authorList>
    </citation>
    <scope>NUCLEOTIDE SEQUENCE</scope>
    <source>
        <strain evidence="4">NIES 2893</strain>
    </source>
</reference>
<dbReference type="Pfam" id="PF26341">
    <property type="entry name" value="AAA_SelU"/>
    <property type="match status" value="2"/>
</dbReference>
<dbReference type="GO" id="GO:0043828">
    <property type="term" value="F:tRNA 2-selenouridine synthase activity"/>
    <property type="evidence" value="ECO:0007669"/>
    <property type="project" value="InterPro"/>
</dbReference>
<keyword evidence="1" id="KW-0711">Selenium</keyword>
<dbReference type="SUPFAM" id="SSF52821">
    <property type="entry name" value="Rhodanese/Cell cycle control phosphatase"/>
    <property type="match status" value="1"/>
</dbReference>
<dbReference type="SMART" id="SM00450">
    <property type="entry name" value="RHOD"/>
    <property type="match status" value="1"/>
</dbReference>
<evidence type="ECO:0000256" key="2">
    <source>
        <dbReference type="SAM" id="MobiDB-lite"/>
    </source>
</evidence>
<dbReference type="NCBIfam" id="NF008752">
    <property type="entry name" value="PRK11784.1-4"/>
    <property type="match status" value="1"/>
</dbReference>
<evidence type="ECO:0000256" key="1">
    <source>
        <dbReference type="ARBA" id="ARBA00023266"/>
    </source>
</evidence>
<dbReference type="Pfam" id="PF00581">
    <property type="entry name" value="Rhodanese"/>
    <property type="match status" value="1"/>
</dbReference>
<dbReference type="PANTHER" id="PTHR30401:SF0">
    <property type="entry name" value="TRNA 2-SELENOURIDINE SYNTHASE"/>
    <property type="match status" value="1"/>
</dbReference>
<dbReference type="EMBL" id="BNJQ01000037">
    <property type="protein sequence ID" value="GHP11914.1"/>
    <property type="molecule type" value="Genomic_DNA"/>
</dbReference>
<keyword evidence="5" id="KW-1185">Reference proteome</keyword>
<dbReference type="InterPro" id="IPR036873">
    <property type="entry name" value="Rhodanese-like_dom_sf"/>
</dbReference>
<organism evidence="4 5">
    <name type="scientific">Pycnococcus provasolii</name>
    <dbReference type="NCBI Taxonomy" id="41880"/>
    <lineage>
        <taxon>Eukaryota</taxon>
        <taxon>Viridiplantae</taxon>
        <taxon>Chlorophyta</taxon>
        <taxon>Pseudoscourfieldiophyceae</taxon>
        <taxon>Pseudoscourfieldiales</taxon>
        <taxon>Pycnococcaceae</taxon>
        <taxon>Pycnococcus</taxon>
    </lineage>
</organism>
<accession>A0A830HXV1</accession>
<dbReference type="InterPro" id="IPR001763">
    <property type="entry name" value="Rhodanese-like_dom"/>
</dbReference>
<proteinExistence type="predicted"/>
<feature type="compositionally biased region" description="Acidic residues" evidence="2">
    <location>
        <begin position="522"/>
        <end position="531"/>
    </location>
</feature>
<dbReference type="InterPro" id="IPR017582">
    <property type="entry name" value="SelU"/>
</dbReference>
<dbReference type="Proteomes" id="UP000660262">
    <property type="component" value="Unassembled WGS sequence"/>
</dbReference>
<protein>
    <recommendedName>
        <fullName evidence="3">Rhodanese domain-containing protein</fullName>
    </recommendedName>
</protein>
<feature type="domain" description="Rhodanese" evidence="3">
    <location>
        <begin position="136"/>
        <end position="253"/>
    </location>
</feature>
<evidence type="ECO:0000313" key="5">
    <source>
        <dbReference type="Proteomes" id="UP000660262"/>
    </source>
</evidence>
<dbReference type="InterPro" id="IPR058840">
    <property type="entry name" value="AAA_SelU"/>
</dbReference>
<dbReference type="PROSITE" id="PS50206">
    <property type="entry name" value="RHODANESE_3"/>
    <property type="match status" value="1"/>
</dbReference>
<gene>
    <name evidence="4" type="ORF">PPROV_001064100</name>
</gene>
<dbReference type="NCBIfam" id="NF008750">
    <property type="entry name" value="PRK11784.1-2"/>
    <property type="match status" value="1"/>
</dbReference>
<feature type="compositionally biased region" description="Basic and acidic residues" evidence="2">
    <location>
        <begin position="97"/>
        <end position="114"/>
    </location>
</feature>
<comment type="caution">
    <text evidence="4">The sequence shown here is derived from an EMBL/GenBank/DDBJ whole genome shotgun (WGS) entry which is preliminary data.</text>
</comment>
<evidence type="ECO:0000259" key="3">
    <source>
        <dbReference type="PROSITE" id="PS50206"/>
    </source>
</evidence>
<name>A0A830HXV1_9CHLO</name>
<dbReference type="Gene3D" id="3.40.250.10">
    <property type="entry name" value="Rhodanese-like domain"/>
    <property type="match status" value="1"/>
</dbReference>
<sequence>MLASRGAHCTRHWPYCHKGVTRVVSSSSLSLSFSRLSLRLHPCYQRRLFLMAPPLGAASVGNQASPAPLGASKAPSENDHSGGLGSPSPPPPKRSKKGDNPDSTKKGKQEGKVRNEPYYVDATELIGALRGTFDAIIDVRSPSEFAEDRVSGSVNCNVMTDEQRAEVGTLYKQTSPFDARKVGAAYVCENTAKHLRTEMFAAAPKSWRPVVYCWRGGERSNSFAHILSRVGYRTAVLRGGYKAYRAAVMERLQTLPFHSNLRFRSLSGPTGSGKTQLLHALRDAGELTLDLEGLANHRGSVLGRPPRRRDVPTSQAMVARLRGEEQHLEPQPCQKRFETLLLDELLSLVEKTADAPRTVWVESEAQKVGDCQVPKALFTVLRVAPRLHLQVPMASRVKHTMREYEHLTDSNPDGPALLKRLLGSLVGSHVSKATYEEWCAMTDAGEWERLVESLLVEHYDPRYNHTHLSQIEGRGVSLTEIALDSLEPDAVTKFVAQCKAMEVAPPTTAEAPADAACANGDDASDEEGEDH</sequence>
<feature type="region of interest" description="Disordered" evidence="2">
    <location>
        <begin position="62"/>
        <end position="114"/>
    </location>
</feature>